<dbReference type="GO" id="GO:0005975">
    <property type="term" value="P:carbohydrate metabolic process"/>
    <property type="evidence" value="ECO:0007669"/>
    <property type="project" value="InterPro"/>
</dbReference>
<proteinExistence type="inferred from homology"/>
<dbReference type="Pfam" id="PF20511">
    <property type="entry name" value="PMI_typeI_cat"/>
    <property type="match status" value="1"/>
</dbReference>
<dbReference type="PANTHER" id="PTHR10309">
    <property type="entry name" value="MANNOSE-6-PHOSPHATE ISOMERASE"/>
    <property type="match status" value="1"/>
</dbReference>
<comment type="catalytic activity">
    <reaction evidence="1">
        <text>D-mannose 6-phosphate = D-fructose 6-phosphate</text>
        <dbReference type="Rhea" id="RHEA:12356"/>
        <dbReference type="ChEBI" id="CHEBI:58735"/>
        <dbReference type="ChEBI" id="CHEBI:61527"/>
        <dbReference type="EC" id="5.3.1.8"/>
    </reaction>
</comment>
<evidence type="ECO:0000259" key="11">
    <source>
        <dbReference type="Pfam" id="PF20511"/>
    </source>
</evidence>
<dbReference type="InterPro" id="IPR046458">
    <property type="entry name" value="PMI_typeI_hel"/>
</dbReference>
<evidence type="ECO:0000256" key="8">
    <source>
        <dbReference type="ARBA" id="ARBA00023235"/>
    </source>
</evidence>
<evidence type="ECO:0000313" key="13">
    <source>
        <dbReference type="EMBL" id="CAB3369785.1"/>
    </source>
</evidence>
<dbReference type="PROSITE" id="PS00965">
    <property type="entry name" value="PMI_I_1"/>
    <property type="match status" value="1"/>
</dbReference>
<name>A0A8S1CNF8_9INSE</name>
<comment type="similarity">
    <text evidence="4">Belongs to the mannose-6-phosphate isomerase type 1 family.</text>
</comment>
<dbReference type="Pfam" id="PF20512">
    <property type="entry name" value="PMI_typeI_hel"/>
    <property type="match status" value="1"/>
</dbReference>
<evidence type="ECO:0000256" key="10">
    <source>
        <dbReference type="ARBA" id="ARBA00030762"/>
    </source>
</evidence>
<evidence type="ECO:0000259" key="12">
    <source>
        <dbReference type="Pfam" id="PF20512"/>
    </source>
</evidence>
<keyword evidence="6" id="KW-0479">Metal-binding</keyword>
<feature type="domain" description="Phosphomannose isomerase type I helical insertion" evidence="12">
    <location>
        <begin position="180"/>
        <end position="249"/>
    </location>
</feature>
<dbReference type="PANTHER" id="PTHR10309:SF0">
    <property type="entry name" value="MANNOSE-6-PHOSPHATE ISOMERASE"/>
    <property type="match status" value="1"/>
</dbReference>
<dbReference type="InterPro" id="IPR001250">
    <property type="entry name" value="Man6P_Isoase-1"/>
</dbReference>
<dbReference type="Gene3D" id="2.60.120.10">
    <property type="entry name" value="Jelly Rolls"/>
    <property type="match status" value="1"/>
</dbReference>
<protein>
    <recommendedName>
        <fullName evidence="5">mannose-6-phosphate isomerase</fullName>
        <ecNumber evidence="5">5.3.1.8</ecNumber>
    </recommendedName>
    <alternativeName>
        <fullName evidence="9">Phosphohexomutase</fullName>
    </alternativeName>
    <alternativeName>
        <fullName evidence="10">Phosphomannose isomerase</fullName>
    </alternativeName>
</protein>
<dbReference type="GO" id="GO:0005829">
    <property type="term" value="C:cytosol"/>
    <property type="evidence" value="ECO:0007669"/>
    <property type="project" value="TreeGrafter"/>
</dbReference>
<feature type="domain" description="Phosphomannose isomerase type I catalytic" evidence="11">
    <location>
        <begin position="2"/>
        <end position="150"/>
    </location>
</feature>
<evidence type="ECO:0000256" key="7">
    <source>
        <dbReference type="ARBA" id="ARBA00022833"/>
    </source>
</evidence>
<evidence type="ECO:0000256" key="9">
    <source>
        <dbReference type="ARBA" id="ARBA00029741"/>
    </source>
</evidence>
<keyword evidence="7" id="KW-0862">Zinc</keyword>
<dbReference type="InterPro" id="IPR014710">
    <property type="entry name" value="RmlC-like_jellyroll"/>
</dbReference>
<evidence type="ECO:0000256" key="1">
    <source>
        <dbReference type="ARBA" id="ARBA00000757"/>
    </source>
</evidence>
<dbReference type="CDD" id="cd07011">
    <property type="entry name" value="cupin_PMI_type_I_N"/>
    <property type="match status" value="1"/>
</dbReference>
<evidence type="ECO:0000256" key="5">
    <source>
        <dbReference type="ARBA" id="ARBA00011956"/>
    </source>
</evidence>
<comment type="caution">
    <text evidence="13">The sequence shown here is derived from an EMBL/GenBank/DDBJ whole genome shotgun (WGS) entry which is preliminary data.</text>
</comment>
<dbReference type="AlphaFoldDB" id="A0A8S1CNF8"/>
<comment type="pathway">
    <text evidence="3">Nucleotide-sugar biosynthesis; GDP-alpha-D-mannose biosynthesis; alpha-D-mannose 1-phosphate from D-fructose 6-phosphate: step 1/2.</text>
</comment>
<evidence type="ECO:0000256" key="3">
    <source>
        <dbReference type="ARBA" id="ARBA00004666"/>
    </source>
</evidence>
<dbReference type="SUPFAM" id="SSF51182">
    <property type="entry name" value="RmlC-like cupins"/>
    <property type="match status" value="1"/>
</dbReference>
<dbReference type="GO" id="GO:0009298">
    <property type="term" value="P:GDP-mannose biosynthetic process"/>
    <property type="evidence" value="ECO:0007669"/>
    <property type="project" value="InterPro"/>
</dbReference>
<sequence>MELICKVQTYDWGSRDPNCYVHNLSRKNDPSKPEENVSNGLLDRPHAEIWVGTHVNGPSVVKDSGKLLSEYIYANPESVGNKTQEDFGVQLPYLLKVLSVSKPLSIQAHPLKSHAEELHAKYPDIYKDPNHKPEMLVTLSKFQMLRGFRPPADIKIYLQSVPELRDVLGADSADFLLSCNPSQEQEALKQAYRSLMTASDEVVSDCLTKILSRVKTADEATRGACLADLLEKLHSHFPGDVGCLSVYFLQDFEMAPGEAAYLPANLIHAYIEGGIFLCKMMFTYLLNLKN</sequence>
<dbReference type="InterPro" id="IPR016305">
    <property type="entry name" value="Mannose-6-P_Isomerase"/>
</dbReference>
<dbReference type="InterPro" id="IPR046457">
    <property type="entry name" value="PMI_typeI_cat"/>
</dbReference>
<dbReference type="Gene3D" id="1.10.441.10">
    <property type="entry name" value="Phosphomannose Isomerase, domain 2"/>
    <property type="match status" value="1"/>
</dbReference>
<dbReference type="Proteomes" id="UP000494165">
    <property type="component" value="Unassembled WGS sequence"/>
</dbReference>
<dbReference type="GO" id="GO:0008270">
    <property type="term" value="F:zinc ion binding"/>
    <property type="evidence" value="ECO:0007669"/>
    <property type="project" value="InterPro"/>
</dbReference>
<evidence type="ECO:0000256" key="2">
    <source>
        <dbReference type="ARBA" id="ARBA00001947"/>
    </source>
</evidence>
<comment type="cofactor">
    <cofactor evidence="2">
        <name>Zn(2+)</name>
        <dbReference type="ChEBI" id="CHEBI:29105"/>
    </cofactor>
</comment>
<gene>
    <name evidence="13" type="ORF">CLODIP_2_CD14124</name>
</gene>
<organism evidence="13 14">
    <name type="scientific">Cloeon dipterum</name>
    <dbReference type="NCBI Taxonomy" id="197152"/>
    <lineage>
        <taxon>Eukaryota</taxon>
        <taxon>Metazoa</taxon>
        <taxon>Ecdysozoa</taxon>
        <taxon>Arthropoda</taxon>
        <taxon>Hexapoda</taxon>
        <taxon>Insecta</taxon>
        <taxon>Pterygota</taxon>
        <taxon>Palaeoptera</taxon>
        <taxon>Ephemeroptera</taxon>
        <taxon>Pisciforma</taxon>
        <taxon>Baetidae</taxon>
        <taxon>Cloeon</taxon>
    </lineage>
</organism>
<evidence type="ECO:0000313" key="14">
    <source>
        <dbReference type="Proteomes" id="UP000494165"/>
    </source>
</evidence>
<dbReference type="OrthoDB" id="6605218at2759"/>
<dbReference type="GO" id="GO:0004476">
    <property type="term" value="F:mannose-6-phosphate isomerase activity"/>
    <property type="evidence" value="ECO:0007669"/>
    <property type="project" value="UniProtKB-EC"/>
</dbReference>
<dbReference type="NCBIfam" id="TIGR00218">
    <property type="entry name" value="manA"/>
    <property type="match status" value="1"/>
</dbReference>
<dbReference type="InterPro" id="IPR011051">
    <property type="entry name" value="RmlC_Cupin_sf"/>
</dbReference>
<accession>A0A8S1CNF8</accession>
<keyword evidence="8" id="KW-0413">Isomerase</keyword>
<dbReference type="InterPro" id="IPR018050">
    <property type="entry name" value="Pmannose_isomerase-type1_CS"/>
</dbReference>
<reference evidence="13 14" key="1">
    <citation type="submission" date="2020-04" db="EMBL/GenBank/DDBJ databases">
        <authorList>
            <person name="Alioto T."/>
            <person name="Alioto T."/>
            <person name="Gomez Garrido J."/>
        </authorList>
    </citation>
    <scope>NUCLEOTIDE SEQUENCE [LARGE SCALE GENOMIC DNA]</scope>
</reference>
<dbReference type="EC" id="5.3.1.8" evidence="5"/>
<evidence type="ECO:0000256" key="4">
    <source>
        <dbReference type="ARBA" id="ARBA00010772"/>
    </source>
</evidence>
<dbReference type="PRINTS" id="PR00714">
    <property type="entry name" value="MAN6PISMRASE"/>
</dbReference>
<keyword evidence="14" id="KW-1185">Reference proteome</keyword>
<dbReference type="EMBL" id="CADEPI010000048">
    <property type="protein sequence ID" value="CAB3369785.1"/>
    <property type="molecule type" value="Genomic_DNA"/>
</dbReference>
<evidence type="ECO:0000256" key="6">
    <source>
        <dbReference type="ARBA" id="ARBA00022723"/>
    </source>
</evidence>